<evidence type="ECO:0000313" key="8">
    <source>
        <dbReference type="EMBL" id="PSU50691.1"/>
    </source>
</evidence>
<evidence type="ECO:0000256" key="2">
    <source>
        <dbReference type="ARBA" id="ARBA00022963"/>
    </source>
</evidence>
<dbReference type="GO" id="GO:0016042">
    <property type="term" value="P:lipid catabolic process"/>
    <property type="evidence" value="ECO:0007669"/>
    <property type="project" value="UniProtKB-UniRule"/>
</dbReference>
<evidence type="ECO:0000313" key="7">
    <source>
        <dbReference type="EMBL" id="PSU26490.1"/>
    </source>
</evidence>
<reference evidence="9 10" key="1">
    <citation type="submission" date="2018-03" db="EMBL/GenBank/DDBJ databases">
        <title>Whole genome sequencing of Histamine producing bacteria.</title>
        <authorList>
            <person name="Butler K."/>
        </authorList>
    </citation>
    <scope>NUCLEOTIDE SEQUENCE [LARGE SCALE GENOMIC DNA]</scope>
    <source>
        <strain evidence="8 10">FS-6.1</strain>
        <strain evidence="7 9">FS-6.2</strain>
    </source>
</reference>
<dbReference type="EMBL" id="PYMP01000013">
    <property type="protein sequence ID" value="PSU50691.1"/>
    <property type="molecule type" value="Genomic_DNA"/>
</dbReference>
<keyword evidence="3 4" id="KW-0443">Lipid metabolism</keyword>
<proteinExistence type="predicted"/>
<evidence type="ECO:0000259" key="6">
    <source>
        <dbReference type="PROSITE" id="PS51635"/>
    </source>
</evidence>
<dbReference type="SUPFAM" id="SSF52151">
    <property type="entry name" value="FabD/lysophospholipase-like"/>
    <property type="match status" value="1"/>
</dbReference>
<evidence type="ECO:0000256" key="1">
    <source>
        <dbReference type="ARBA" id="ARBA00022801"/>
    </source>
</evidence>
<dbReference type="Gene3D" id="3.40.1090.10">
    <property type="entry name" value="Cytosolic phospholipase A2 catalytic domain"/>
    <property type="match status" value="2"/>
</dbReference>
<feature type="active site" description="Proton acceptor" evidence="4">
    <location>
        <position position="190"/>
    </location>
</feature>
<protein>
    <submittedName>
        <fullName evidence="8">Patatin family protein</fullName>
    </submittedName>
</protein>
<evidence type="ECO:0000313" key="9">
    <source>
        <dbReference type="Proteomes" id="UP000241405"/>
    </source>
</evidence>
<organism evidence="8 10">
    <name type="scientific">Photobacterium phosphoreum</name>
    <dbReference type="NCBI Taxonomy" id="659"/>
    <lineage>
        <taxon>Bacteria</taxon>
        <taxon>Pseudomonadati</taxon>
        <taxon>Pseudomonadota</taxon>
        <taxon>Gammaproteobacteria</taxon>
        <taxon>Vibrionales</taxon>
        <taxon>Vibrionaceae</taxon>
        <taxon>Photobacterium</taxon>
    </lineage>
</organism>
<keyword evidence="2 4" id="KW-0442">Lipid degradation</keyword>
<dbReference type="InterPro" id="IPR016035">
    <property type="entry name" value="Acyl_Trfase/lysoPLipase"/>
</dbReference>
<evidence type="ECO:0000256" key="3">
    <source>
        <dbReference type="ARBA" id="ARBA00023098"/>
    </source>
</evidence>
<accession>A0A2T3JNP0</accession>
<gene>
    <name evidence="8" type="ORF">C9J18_13640</name>
    <name evidence="7" type="ORF">CTM96_05630</name>
</gene>
<keyword evidence="9" id="KW-1185">Reference proteome</keyword>
<comment type="caution">
    <text evidence="8">The sequence shown here is derived from an EMBL/GenBank/DDBJ whole genome shotgun (WGS) entry which is preliminary data.</text>
</comment>
<dbReference type="Proteomes" id="UP000241405">
    <property type="component" value="Unassembled WGS sequence"/>
</dbReference>
<dbReference type="PANTHER" id="PTHR14226">
    <property type="entry name" value="NEUROPATHY TARGET ESTERASE/SWISS CHEESE D.MELANOGASTER"/>
    <property type="match status" value="1"/>
</dbReference>
<dbReference type="Pfam" id="PF19890">
    <property type="entry name" value="DUF6363"/>
    <property type="match status" value="1"/>
</dbReference>
<dbReference type="GO" id="GO:0016787">
    <property type="term" value="F:hydrolase activity"/>
    <property type="evidence" value="ECO:0007669"/>
    <property type="project" value="UniProtKB-UniRule"/>
</dbReference>
<feature type="short sequence motif" description="GXGXXG" evidence="4">
    <location>
        <begin position="37"/>
        <end position="42"/>
    </location>
</feature>
<dbReference type="PANTHER" id="PTHR14226:SF25">
    <property type="entry name" value="PHOSPHOESTERASE"/>
    <property type="match status" value="1"/>
</dbReference>
<feature type="active site" description="Nucleophile" evidence="4">
    <location>
        <position position="67"/>
    </location>
</feature>
<dbReference type="InterPro" id="IPR050301">
    <property type="entry name" value="NTE"/>
</dbReference>
<dbReference type="InterPro" id="IPR037483">
    <property type="entry name" value="YjjU-like"/>
</dbReference>
<evidence type="ECO:0000256" key="5">
    <source>
        <dbReference type="SAM" id="MobiDB-lite"/>
    </source>
</evidence>
<dbReference type="Pfam" id="PF01734">
    <property type="entry name" value="Patatin"/>
    <property type="match status" value="1"/>
</dbReference>
<dbReference type="AlphaFoldDB" id="A0A2T3JNP0"/>
<dbReference type="InterPro" id="IPR045943">
    <property type="entry name" value="DUF6363"/>
</dbReference>
<dbReference type="CDD" id="cd07208">
    <property type="entry name" value="Pat_hypo_Ecoli_yjju_like"/>
    <property type="match status" value="1"/>
</dbReference>
<keyword evidence="1 4" id="KW-0378">Hydrolase</keyword>
<sequence>MNYLPFSLRDFNHKSIADFSSVIHAAPSKKIALIVQGGGQRGIFSAGVLDSFLDHQFDPFELYIGTSAGALNLSSFISRQPRFGYHFIRDVSMNDQFFNLYKYLSKQQPMNLDWALQQVSPSGLYPLDVVTAHKTLLHRTALACATRKDTLQDYYLPMYQQDWREVLLASCAIPLLYNQPVNMNDLQWVDGGVSAAIPVQEAWRRGADLVVVIRTEPLENSDKDSSDKDSSDNHERGIFDDWRENVETQLPYYIDKLSLNESVDKIKTIHQELSQRFEQWRQHYWEDEDSNEDNTAIKSKVLTRKSWFSQINIERLLQLTGQGTNSEILEMLARYHRTYQDVNNFLVNPPQGLQVIQIAPEKTLNSSALLSSYEDLELDYQQGKQIGEQFVTSFSQLLNQKTSLMQHLR</sequence>
<evidence type="ECO:0000313" key="10">
    <source>
        <dbReference type="Proteomes" id="UP000241618"/>
    </source>
</evidence>
<dbReference type="EMBL" id="PYMO01000003">
    <property type="protein sequence ID" value="PSU26490.1"/>
    <property type="molecule type" value="Genomic_DNA"/>
</dbReference>
<name>A0A2T3JNP0_PHOPO</name>
<dbReference type="PROSITE" id="PS51635">
    <property type="entry name" value="PNPLA"/>
    <property type="match status" value="1"/>
</dbReference>
<feature type="domain" description="PNPLA" evidence="6">
    <location>
        <begin position="33"/>
        <end position="203"/>
    </location>
</feature>
<feature type="short sequence motif" description="GXSXG" evidence="4">
    <location>
        <begin position="65"/>
        <end position="69"/>
    </location>
</feature>
<evidence type="ECO:0000256" key="4">
    <source>
        <dbReference type="PROSITE-ProRule" id="PRU01161"/>
    </source>
</evidence>
<dbReference type="RefSeq" id="WP_107190461.1">
    <property type="nucleotide sequence ID" value="NZ_PYMN01000015.1"/>
</dbReference>
<dbReference type="InterPro" id="IPR002641">
    <property type="entry name" value="PNPLA_dom"/>
</dbReference>
<dbReference type="Proteomes" id="UP000241618">
    <property type="component" value="Unassembled WGS sequence"/>
</dbReference>
<feature type="short sequence motif" description="DGA/G" evidence="4">
    <location>
        <begin position="190"/>
        <end position="192"/>
    </location>
</feature>
<feature type="region of interest" description="Disordered" evidence="5">
    <location>
        <begin position="219"/>
        <end position="238"/>
    </location>
</feature>